<keyword evidence="3" id="KW-1185">Reference proteome</keyword>
<evidence type="ECO:0000313" key="3">
    <source>
        <dbReference type="Proteomes" id="UP001299235"/>
    </source>
</evidence>
<comment type="caution">
    <text evidence="2">The sequence shown here is derived from an EMBL/GenBank/DDBJ whole genome shotgun (WGS) entry which is preliminary data.</text>
</comment>
<feature type="transmembrane region" description="Helical" evidence="1">
    <location>
        <begin position="172"/>
        <end position="190"/>
    </location>
</feature>
<name>A0ABS8ERI0_9FIRM</name>
<keyword evidence="1" id="KW-0472">Membrane</keyword>
<dbReference type="Proteomes" id="UP001299235">
    <property type="component" value="Unassembled WGS sequence"/>
</dbReference>
<feature type="transmembrane region" description="Helical" evidence="1">
    <location>
        <begin position="91"/>
        <end position="111"/>
    </location>
</feature>
<dbReference type="RefSeq" id="WP_022119819.1">
    <property type="nucleotide sequence ID" value="NZ_JAJEQE010000001.1"/>
</dbReference>
<feature type="transmembrane region" description="Helical" evidence="1">
    <location>
        <begin position="18"/>
        <end position="39"/>
    </location>
</feature>
<keyword evidence="1" id="KW-1133">Transmembrane helix</keyword>
<gene>
    <name evidence="2" type="ORF">LKD42_00640</name>
</gene>
<keyword evidence="1" id="KW-0812">Transmembrane</keyword>
<feature type="transmembrane region" description="Helical" evidence="1">
    <location>
        <begin position="63"/>
        <end position="84"/>
    </location>
</feature>
<reference evidence="2 3" key="1">
    <citation type="submission" date="2021-10" db="EMBL/GenBank/DDBJ databases">
        <title>Anaerobic single-cell dispensing facilitates the cultivation of human gut bacteria.</title>
        <authorList>
            <person name="Afrizal A."/>
        </authorList>
    </citation>
    <scope>NUCLEOTIDE SEQUENCE [LARGE SCALE GENOMIC DNA]</scope>
    <source>
        <strain evidence="2 3">CLA-AA-H246</strain>
    </source>
</reference>
<accession>A0ABS8ERI0</accession>
<sequence>MKREVIIIKEIIARKKTLLCRVAVILGFCIFYLSGFSWLENRHVSGIHITACALDYKIPFQEIFIIPYLLWFVYIAATVIYFLLHEDENFNALAGTLALGMTLFLVVSAIYPNGLNLRPVTFERDNIFIRLVQFVYKNDTPTNVLPSIHVYNSLAAFMAIKRSKLARKQKGWAWGTGILTVLIILATVFLKQHSMFDGVCALALYVVTDKLCYGVNPETERSKVRNQLI</sequence>
<proteinExistence type="predicted"/>
<organism evidence="2 3">
    <name type="scientific">Hominisplanchenecus faecis</name>
    <dbReference type="NCBI Taxonomy" id="2885351"/>
    <lineage>
        <taxon>Bacteria</taxon>
        <taxon>Bacillati</taxon>
        <taxon>Bacillota</taxon>
        <taxon>Clostridia</taxon>
        <taxon>Lachnospirales</taxon>
        <taxon>Lachnospiraceae</taxon>
        <taxon>Hominisplanchenecus</taxon>
    </lineage>
</organism>
<protein>
    <submittedName>
        <fullName evidence="2">Uncharacterized protein</fullName>
    </submittedName>
</protein>
<evidence type="ECO:0000313" key="2">
    <source>
        <dbReference type="EMBL" id="MCC2147767.1"/>
    </source>
</evidence>
<evidence type="ECO:0000256" key="1">
    <source>
        <dbReference type="SAM" id="Phobius"/>
    </source>
</evidence>
<dbReference type="EMBL" id="JAJEQE010000001">
    <property type="protein sequence ID" value="MCC2147767.1"/>
    <property type="molecule type" value="Genomic_DNA"/>
</dbReference>